<organism evidence="1 2">
    <name type="scientific">Mytilus edulis</name>
    <name type="common">Blue mussel</name>
    <dbReference type="NCBI Taxonomy" id="6550"/>
    <lineage>
        <taxon>Eukaryota</taxon>
        <taxon>Metazoa</taxon>
        <taxon>Spiralia</taxon>
        <taxon>Lophotrochozoa</taxon>
        <taxon>Mollusca</taxon>
        <taxon>Bivalvia</taxon>
        <taxon>Autobranchia</taxon>
        <taxon>Pteriomorphia</taxon>
        <taxon>Mytilida</taxon>
        <taxon>Mytiloidea</taxon>
        <taxon>Mytilidae</taxon>
        <taxon>Mytilinae</taxon>
        <taxon>Mytilus</taxon>
    </lineage>
</organism>
<dbReference type="EMBL" id="CAJPWZ010002417">
    <property type="protein sequence ID" value="CAG2238223.1"/>
    <property type="molecule type" value="Genomic_DNA"/>
</dbReference>
<gene>
    <name evidence="1" type="ORF">MEDL_50563</name>
</gene>
<sequence>MTEIDSAYSVSYICKNCGDVYLELYMYVQLWSSKLTKLCGLYLLSHNMENNYWKLWFLLHVWSLLERNCDSSLHRRYKQNECLSPASAVGRQTHQRFTEPSYTTEYTSWCTKVKVVINDTRTRAILRKRDQNMCECDKYVIQQMIEVIYTFSTKKKFCCCSC</sequence>
<evidence type="ECO:0000313" key="2">
    <source>
        <dbReference type="Proteomes" id="UP000683360"/>
    </source>
</evidence>
<accession>A0A8S3U3J5</accession>
<reference evidence="1" key="1">
    <citation type="submission" date="2021-03" db="EMBL/GenBank/DDBJ databases">
        <authorList>
            <person name="Bekaert M."/>
        </authorList>
    </citation>
    <scope>NUCLEOTIDE SEQUENCE</scope>
</reference>
<keyword evidence="2" id="KW-1185">Reference proteome</keyword>
<dbReference type="AlphaFoldDB" id="A0A8S3U3J5"/>
<comment type="caution">
    <text evidence="1">The sequence shown here is derived from an EMBL/GenBank/DDBJ whole genome shotgun (WGS) entry which is preliminary data.</text>
</comment>
<name>A0A8S3U3J5_MYTED</name>
<evidence type="ECO:0000313" key="1">
    <source>
        <dbReference type="EMBL" id="CAG2238223.1"/>
    </source>
</evidence>
<protein>
    <submittedName>
        <fullName evidence="1">Uncharacterized protein</fullName>
    </submittedName>
</protein>
<proteinExistence type="predicted"/>
<dbReference type="Proteomes" id="UP000683360">
    <property type="component" value="Unassembled WGS sequence"/>
</dbReference>